<evidence type="ECO:0000256" key="1">
    <source>
        <dbReference type="SAM" id="Phobius"/>
    </source>
</evidence>
<keyword evidence="1" id="KW-1133">Transmembrane helix</keyword>
<comment type="caution">
    <text evidence="3">The sequence shown here is derived from an EMBL/GenBank/DDBJ whole genome shotgun (WGS) entry which is preliminary data.</text>
</comment>
<keyword evidence="1" id="KW-0472">Membrane</keyword>
<dbReference type="PANTHER" id="PTHR11603:SF147">
    <property type="entry name" value="MEMBRANE PROTEIN"/>
    <property type="match status" value="1"/>
</dbReference>
<dbReference type="SMART" id="SM00670">
    <property type="entry name" value="PINc"/>
    <property type="match status" value="1"/>
</dbReference>
<dbReference type="EMBL" id="PKGZ01000001">
    <property type="protein sequence ID" value="PKY91940.1"/>
    <property type="molecule type" value="Genomic_DNA"/>
</dbReference>
<dbReference type="Proteomes" id="UP000234775">
    <property type="component" value="Unassembled WGS sequence"/>
</dbReference>
<feature type="transmembrane region" description="Helical" evidence="1">
    <location>
        <begin position="82"/>
        <end position="101"/>
    </location>
</feature>
<dbReference type="CDD" id="cd09877">
    <property type="entry name" value="PIN_YacL-like"/>
    <property type="match status" value="1"/>
</dbReference>
<gene>
    <name evidence="4" type="ORF">CYJ27_00405</name>
    <name evidence="3" type="ORF">HMPREF3187_00982</name>
</gene>
<reference evidence="3 5" key="1">
    <citation type="submission" date="2016-01" db="EMBL/GenBank/DDBJ databases">
        <authorList>
            <person name="Oliw E.H."/>
        </authorList>
    </citation>
    <scope>NUCLEOTIDE SEQUENCE [LARGE SCALE GENOMIC DNA]</scope>
    <source>
        <strain evidence="3 5">KA00635</strain>
    </source>
</reference>
<evidence type="ECO:0000313" key="6">
    <source>
        <dbReference type="Proteomes" id="UP000234775"/>
    </source>
</evidence>
<dbReference type="AlphaFoldDB" id="A0A0X8F7X8"/>
<proteinExistence type="predicted"/>
<organism evidence="3 5">
    <name type="scientific">Aerococcus christensenii</name>
    <dbReference type="NCBI Taxonomy" id="87541"/>
    <lineage>
        <taxon>Bacteria</taxon>
        <taxon>Bacillati</taxon>
        <taxon>Bacillota</taxon>
        <taxon>Bacilli</taxon>
        <taxon>Lactobacillales</taxon>
        <taxon>Aerococcaceae</taxon>
        <taxon>Aerococcus</taxon>
    </lineage>
</organism>
<feature type="transmembrane region" description="Helical" evidence="1">
    <location>
        <begin position="12"/>
        <end position="33"/>
    </location>
</feature>
<feature type="transmembrane region" description="Helical" evidence="1">
    <location>
        <begin position="45"/>
        <end position="62"/>
    </location>
</feature>
<evidence type="ECO:0000313" key="4">
    <source>
        <dbReference type="EMBL" id="PKY91940.1"/>
    </source>
</evidence>
<protein>
    <submittedName>
        <fullName evidence="3">PIN domain protein</fullName>
    </submittedName>
    <submittedName>
        <fullName evidence="4">PIN/TRAM domain-containing protein</fullName>
    </submittedName>
</protein>
<evidence type="ECO:0000313" key="5">
    <source>
        <dbReference type="Proteomes" id="UP000070422"/>
    </source>
</evidence>
<reference evidence="4 6" key="2">
    <citation type="submission" date="2017-12" db="EMBL/GenBank/DDBJ databases">
        <title>Phylogenetic diversity of female urinary microbiome.</title>
        <authorList>
            <person name="Thomas-White K."/>
            <person name="Wolfe A.J."/>
        </authorList>
    </citation>
    <scope>NUCLEOTIDE SEQUENCE [LARGE SCALE GENOMIC DNA]</scope>
    <source>
        <strain evidence="4 6">UMB0844</strain>
    </source>
</reference>
<dbReference type="OrthoDB" id="9780734at2"/>
<dbReference type="RefSeq" id="WP_060776588.1">
    <property type="nucleotide sequence ID" value="NZ_JASOZP010000004.1"/>
</dbReference>
<dbReference type="Proteomes" id="UP000070422">
    <property type="component" value="Unassembled WGS sequence"/>
</dbReference>
<accession>A0A0X8F7X8</accession>
<dbReference type="InterPro" id="IPR029060">
    <property type="entry name" value="PIN-like_dom_sf"/>
</dbReference>
<feature type="domain" description="PIN" evidence="2">
    <location>
        <begin position="187"/>
        <end position="293"/>
    </location>
</feature>
<dbReference type="InterPro" id="IPR052041">
    <property type="entry name" value="Nucleic_acid_metab_PIN/TRAM"/>
</dbReference>
<evidence type="ECO:0000259" key="2">
    <source>
        <dbReference type="SMART" id="SM00670"/>
    </source>
</evidence>
<dbReference type="PANTHER" id="PTHR11603">
    <property type="entry name" value="AAA FAMILY ATPASE"/>
    <property type="match status" value="1"/>
</dbReference>
<keyword evidence="1" id="KW-0812">Transmembrane</keyword>
<dbReference type="SUPFAM" id="SSF88723">
    <property type="entry name" value="PIN domain-like"/>
    <property type="match status" value="1"/>
</dbReference>
<evidence type="ECO:0000313" key="3">
    <source>
        <dbReference type="EMBL" id="KXB36209.1"/>
    </source>
</evidence>
<dbReference type="Gene3D" id="3.40.50.1010">
    <property type="entry name" value="5'-nuclease"/>
    <property type="match status" value="1"/>
</dbReference>
<feature type="transmembrane region" description="Helical" evidence="1">
    <location>
        <begin position="113"/>
        <end position="134"/>
    </location>
</feature>
<sequence length="380" mass="42587">MQKEKRGVQVMNILWVLLGSALGYYFFPIVWTWCNIENTFFKSAWVNSLLGALIFFVLIPFFQPMQERFVCQLEKDIQNLSVSNILLSCLGIIVGLILALLVNVPLTALDIPIISNILPIVNAIILAFLGYCVARLKREDILIFFKNIRAFNFKDREKESKGKGNSQLPAVVPSSFSLEGKVTNFHPYKILDTSVIIDGRILDVIKTGVIEGTLLVPNFVLKELQYIADSADASKRVRGRRGLDILNEIQNSNIMPVEFYPGDFNEEEVDLKLLLLAKKVDGVVVTNDYNLNKVSHFHKIKVLNLNELASATKAILVPGEQMSVRIIRPGTERQQGVGYLDDGTMIVVEDAKNQMDQILNVEVTSAIQTNAGKMIFAKKV</sequence>
<keyword evidence="6" id="KW-1185">Reference proteome</keyword>
<dbReference type="EMBL" id="LSCQ01000046">
    <property type="protein sequence ID" value="KXB36209.1"/>
    <property type="molecule type" value="Genomic_DNA"/>
</dbReference>
<dbReference type="KEGG" id="acg:AWM71_02950"/>
<dbReference type="InterPro" id="IPR002716">
    <property type="entry name" value="PIN_dom"/>
</dbReference>
<dbReference type="PATRIC" id="fig|87541.4.peg.973"/>
<dbReference type="STRING" id="87541.AWM71_02950"/>
<name>A0A0X8F7X8_9LACT</name>